<name>A0ABT9TS04_PAENI</name>
<comment type="caution">
    <text evidence="2">The sequence shown here is derived from an EMBL/GenBank/DDBJ whole genome shotgun (WGS) entry which is preliminary data.</text>
</comment>
<dbReference type="GO" id="GO:0003677">
    <property type="term" value="F:DNA binding"/>
    <property type="evidence" value="ECO:0007669"/>
    <property type="project" value="UniProtKB-KW"/>
</dbReference>
<sequence length="90" mass="9764">MINVLGINPLRIEILRYLARNSEGGTSGDIGRAIGAGYKTVAWHLRQLEELGAVESDAGESRQGQRVVYQLKESAFDDALAGVEKYVKGS</sequence>
<dbReference type="Pfam" id="PF12840">
    <property type="entry name" value="HTH_20"/>
    <property type="match status" value="1"/>
</dbReference>
<dbReference type="CDD" id="cd00090">
    <property type="entry name" value="HTH_ARSR"/>
    <property type="match status" value="1"/>
</dbReference>
<dbReference type="InterPro" id="IPR036388">
    <property type="entry name" value="WH-like_DNA-bd_sf"/>
</dbReference>
<keyword evidence="3" id="KW-1185">Reference proteome</keyword>
<dbReference type="SUPFAM" id="SSF46785">
    <property type="entry name" value="Winged helix' DNA-binding domain"/>
    <property type="match status" value="1"/>
</dbReference>
<gene>
    <name evidence="2" type="ORF">J2T10_004140</name>
</gene>
<dbReference type="InterPro" id="IPR001845">
    <property type="entry name" value="HTH_ArsR_DNA-bd_dom"/>
</dbReference>
<organism evidence="2 3">
    <name type="scientific">Paenarthrobacter nicotinovorans</name>
    <name type="common">Arthrobacter nicotinovorans</name>
    <dbReference type="NCBI Taxonomy" id="29320"/>
    <lineage>
        <taxon>Bacteria</taxon>
        <taxon>Bacillati</taxon>
        <taxon>Actinomycetota</taxon>
        <taxon>Actinomycetes</taxon>
        <taxon>Micrococcales</taxon>
        <taxon>Micrococcaceae</taxon>
        <taxon>Paenarthrobacter</taxon>
    </lineage>
</organism>
<dbReference type="SMART" id="SM00418">
    <property type="entry name" value="HTH_ARSR"/>
    <property type="match status" value="1"/>
</dbReference>
<dbReference type="InterPro" id="IPR011991">
    <property type="entry name" value="ArsR-like_HTH"/>
</dbReference>
<dbReference type="EMBL" id="JAUSSW010000017">
    <property type="protein sequence ID" value="MDQ0104465.1"/>
    <property type="molecule type" value="Genomic_DNA"/>
</dbReference>
<dbReference type="Proteomes" id="UP001244563">
    <property type="component" value="Unassembled WGS sequence"/>
</dbReference>
<proteinExistence type="predicted"/>
<evidence type="ECO:0000313" key="2">
    <source>
        <dbReference type="EMBL" id="MDQ0104465.1"/>
    </source>
</evidence>
<reference evidence="2 3" key="1">
    <citation type="submission" date="2023-07" db="EMBL/GenBank/DDBJ databases">
        <title>Sorghum-associated microbial communities from plants grown in Nebraska, USA.</title>
        <authorList>
            <person name="Schachtman D."/>
        </authorList>
    </citation>
    <scope>NUCLEOTIDE SEQUENCE [LARGE SCALE GENOMIC DNA]</scope>
    <source>
        <strain evidence="2 3">CC523</strain>
    </source>
</reference>
<protein>
    <submittedName>
        <fullName evidence="2">DNA-binding transcriptional ArsR family regulator</fullName>
    </submittedName>
</protein>
<dbReference type="Gene3D" id="1.10.10.10">
    <property type="entry name" value="Winged helix-like DNA-binding domain superfamily/Winged helix DNA-binding domain"/>
    <property type="match status" value="1"/>
</dbReference>
<keyword evidence="2" id="KW-0238">DNA-binding</keyword>
<feature type="domain" description="HTH arsR-type" evidence="1">
    <location>
        <begin position="5"/>
        <end position="85"/>
    </location>
</feature>
<accession>A0ABT9TS04</accession>
<evidence type="ECO:0000313" key="3">
    <source>
        <dbReference type="Proteomes" id="UP001244563"/>
    </source>
</evidence>
<evidence type="ECO:0000259" key="1">
    <source>
        <dbReference type="SMART" id="SM00418"/>
    </source>
</evidence>
<dbReference type="InterPro" id="IPR036390">
    <property type="entry name" value="WH_DNA-bd_sf"/>
</dbReference>